<dbReference type="GeneID" id="63756817"/>
<keyword evidence="9" id="KW-1185">Reference proteome</keyword>
<evidence type="ECO:0000256" key="4">
    <source>
        <dbReference type="ARBA" id="ARBA00023004"/>
    </source>
</evidence>
<evidence type="ECO:0000259" key="7">
    <source>
        <dbReference type="PROSITE" id="PS51296"/>
    </source>
</evidence>
<dbReference type="SUPFAM" id="SSF50022">
    <property type="entry name" value="ISP domain"/>
    <property type="match status" value="1"/>
</dbReference>
<organism evidence="8 9">
    <name type="scientific">Aspergillus sydowii CBS 593.65</name>
    <dbReference type="NCBI Taxonomy" id="1036612"/>
    <lineage>
        <taxon>Eukaryota</taxon>
        <taxon>Fungi</taxon>
        <taxon>Dikarya</taxon>
        <taxon>Ascomycota</taxon>
        <taxon>Pezizomycotina</taxon>
        <taxon>Eurotiomycetes</taxon>
        <taxon>Eurotiomycetidae</taxon>
        <taxon>Eurotiales</taxon>
        <taxon>Aspergillaceae</taxon>
        <taxon>Aspergillus</taxon>
        <taxon>Aspergillus subgen. Nidulantes</taxon>
    </lineage>
</organism>
<evidence type="ECO:0000313" key="9">
    <source>
        <dbReference type="Proteomes" id="UP000184356"/>
    </source>
</evidence>
<evidence type="ECO:0000256" key="3">
    <source>
        <dbReference type="ARBA" id="ARBA00023002"/>
    </source>
</evidence>
<dbReference type="InterPro" id="IPR017941">
    <property type="entry name" value="Rieske_2Fe-2S"/>
</dbReference>
<evidence type="ECO:0000256" key="1">
    <source>
        <dbReference type="ARBA" id="ARBA00022714"/>
    </source>
</evidence>
<keyword evidence="2" id="KW-0479">Metal-binding</keyword>
<keyword evidence="6" id="KW-0472">Membrane</keyword>
<gene>
    <name evidence="8" type="ORF">ASPSYDRAFT_136086</name>
</gene>
<feature type="domain" description="Rieske" evidence="7">
    <location>
        <begin position="85"/>
        <end position="172"/>
    </location>
</feature>
<dbReference type="CDD" id="cd03469">
    <property type="entry name" value="Rieske_RO_Alpha_N"/>
    <property type="match status" value="1"/>
</dbReference>
<dbReference type="Proteomes" id="UP000184356">
    <property type="component" value="Unassembled WGS sequence"/>
</dbReference>
<proteinExistence type="predicted"/>
<evidence type="ECO:0000313" key="8">
    <source>
        <dbReference type="EMBL" id="OJJ54801.1"/>
    </source>
</evidence>
<keyword evidence="3" id="KW-0560">Oxidoreductase</keyword>
<keyword evidence="1" id="KW-0001">2Fe-2S</keyword>
<name>A0A1L9T615_9EURO</name>
<dbReference type="VEuPathDB" id="FungiDB:ASPSYDRAFT_136086"/>
<dbReference type="Gene3D" id="3.90.380.10">
    <property type="entry name" value="Naphthalene 1,2-dioxygenase Alpha Subunit, Chain A, domain 1"/>
    <property type="match status" value="1"/>
</dbReference>
<dbReference type="GO" id="GO:0046872">
    <property type="term" value="F:metal ion binding"/>
    <property type="evidence" value="ECO:0007669"/>
    <property type="project" value="UniProtKB-KW"/>
</dbReference>
<dbReference type="EMBL" id="KV878594">
    <property type="protein sequence ID" value="OJJ54801.1"/>
    <property type="molecule type" value="Genomic_DNA"/>
</dbReference>
<sequence>MLELDNTFGILFYGLFSALVASLSFNVWLYTSKASDPYCSKEQSAEQLQDLPAGWWTDDMRFQAEKRAIFSKAWICVSHRGRFHKAGDYFANEVAGFRIFLILGKDGQVRTFHNVCRHRAYPVTKKAQGSATVLGCGYHGWSYNTTGALTKAPLFDDLPGFKKEENSLFEIHTKQDDAGFLYINFDRSAEARNSPLPRAAKIGYPVMIYQTSQYLDSWEMKSEFNWKIMVAHNENHDIREGHLLVETGIVADVKSLPALEIYHMSQLRLGLLTTVYTKRGSPFWFLVSYSPDSAGQTTLRCEAYSVRKQHTPLSGEMKKKWGEQLQLKVQEFEKAYRKALRDVPSLSASVYGQALIADQVDVHLELEAAEGKEIRPAAVQASNVASSAAEKLCQAMECGAGGKLDW</sequence>
<keyword evidence="6" id="KW-1133">Transmembrane helix</keyword>
<accession>A0A1L9T615</accession>
<dbReference type="Pfam" id="PF00355">
    <property type="entry name" value="Rieske"/>
    <property type="match status" value="1"/>
</dbReference>
<evidence type="ECO:0000256" key="5">
    <source>
        <dbReference type="ARBA" id="ARBA00023014"/>
    </source>
</evidence>
<dbReference type="GO" id="GO:0016491">
    <property type="term" value="F:oxidoreductase activity"/>
    <property type="evidence" value="ECO:0007669"/>
    <property type="project" value="UniProtKB-KW"/>
</dbReference>
<keyword evidence="6" id="KW-0812">Transmembrane</keyword>
<evidence type="ECO:0000256" key="6">
    <source>
        <dbReference type="SAM" id="Phobius"/>
    </source>
</evidence>
<reference evidence="9" key="1">
    <citation type="journal article" date="2017" name="Genome Biol.">
        <title>Comparative genomics reveals high biological diversity and specific adaptations in the industrially and medically important fungal genus Aspergillus.</title>
        <authorList>
            <person name="de Vries R.P."/>
            <person name="Riley R."/>
            <person name="Wiebenga A."/>
            <person name="Aguilar-Osorio G."/>
            <person name="Amillis S."/>
            <person name="Uchima C.A."/>
            <person name="Anderluh G."/>
            <person name="Asadollahi M."/>
            <person name="Askin M."/>
            <person name="Barry K."/>
            <person name="Battaglia E."/>
            <person name="Bayram O."/>
            <person name="Benocci T."/>
            <person name="Braus-Stromeyer S.A."/>
            <person name="Caldana C."/>
            <person name="Canovas D."/>
            <person name="Cerqueira G.C."/>
            <person name="Chen F."/>
            <person name="Chen W."/>
            <person name="Choi C."/>
            <person name="Clum A."/>
            <person name="Dos Santos R.A."/>
            <person name="Damasio A.R."/>
            <person name="Diallinas G."/>
            <person name="Emri T."/>
            <person name="Fekete E."/>
            <person name="Flipphi M."/>
            <person name="Freyberg S."/>
            <person name="Gallo A."/>
            <person name="Gournas C."/>
            <person name="Habgood R."/>
            <person name="Hainaut M."/>
            <person name="Harispe M.L."/>
            <person name="Henrissat B."/>
            <person name="Hilden K.S."/>
            <person name="Hope R."/>
            <person name="Hossain A."/>
            <person name="Karabika E."/>
            <person name="Karaffa L."/>
            <person name="Karanyi Z."/>
            <person name="Krasevec N."/>
            <person name="Kuo A."/>
            <person name="Kusch H."/>
            <person name="LaButti K."/>
            <person name="Lagendijk E.L."/>
            <person name="Lapidus A."/>
            <person name="Levasseur A."/>
            <person name="Lindquist E."/>
            <person name="Lipzen A."/>
            <person name="Logrieco A.F."/>
            <person name="MacCabe A."/>
            <person name="Maekelae M.R."/>
            <person name="Malavazi I."/>
            <person name="Melin P."/>
            <person name="Meyer V."/>
            <person name="Mielnichuk N."/>
            <person name="Miskei M."/>
            <person name="Molnar A.P."/>
            <person name="Mule G."/>
            <person name="Ngan C.Y."/>
            <person name="Orejas M."/>
            <person name="Orosz E."/>
            <person name="Ouedraogo J.P."/>
            <person name="Overkamp K.M."/>
            <person name="Park H.-S."/>
            <person name="Perrone G."/>
            <person name="Piumi F."/>
            <person name="Punt P.J."/>
            <person name="Ram A.F."/>
            <person name="Ramon A."/>
            <person name="Rauscher S."/>
            <person name="Record E."/>
            <person name="Riano-Pachon D.M."/>
            <person name="Robert V."/>
            <person name="Roehrig J."/>
            <person name="Ruller R."/>
            <person name="Salamov A."/>
            <person name="Salih N.S."/>
            <person name="Samson R.A."/>
            <person name="Sandor E."/>
            <person name="Sanguinetti M."/>
            <person name="Schuetze T."/>
            <person name="Sepcic K."/>
            <person name="Shelest E."/>
            <person name="Sherlock G."/>
            <person name="Sophianopoulou V."/>
            <person name="Squina F.M."/>
            <person name="Sun H."/>
            <person name="Susca A."/>
            <person name="Todd R.B."/>
            <person name="Tsang A."/>
            <person name="Unkles S.E."/>
            <person name="van de Wiele N."/>
            <person name="van Rossen-Uffink D."/>
            <person name="Oliveira J.V."/>
            <person name="Vesth T.C."/>
            <person name="Visser J."/>
            <person name="Yu J.-H."/>
            <person name="Zhou M."/>
            <person name="Andersen M.R."/>
            <person name="Archer D.B."/>
            <person name="Baker S.E."/>
            <person name="Benoit I."/>
            <person name="Brakhage A.A."/>
            <person name="Braus G.H."/>
            <person name="Fischer R."/>
            <person name="Frisvad J.C."/>
            <person name="Goldman G.H."/>
            <person name="Houbraken J."/>
            <person name="Oakley B."/>
            <person name="Pocsi I."/>
            <person name="Scazzocchio C."/>
            <person name="Seiboth B."/>
            <person name="vanKuyk P.A."/>
            <person name="Wortman J."/>
            <person name="Dyer P.S."/>
            <person name="Grigoriev I.V."/>
        </authorList>
    </citation>
    <scope>NUCLEOTIDE SEQUENCE [LARGE SCALE GENOMIC DNA]</scope>
    <source>
        <strain evidence="9">CBS 593.65</strain>
    </source>
</reference>
<dbReference type="AlphaFoldDB" id="A0A1L9T615"/>
<dbReference type="RefSeq" id="XP_040698607.1">
    <property type="nucleotide sequence ID" value="XM_040840744.1"/>
</dbReference>
<dbReference type="STRING" id="1036612.A0A1L9T615"/>
<dbReference type="GO" id="GO:0051537">
    <property type="term" value="F:2 iron, 2 sulfur cluster binding"/>
    <property type="evidence" value="ECO:0007669"/>
    <property type="project" value="UniProtKB-KW"/>
</dbReference>
<dbReference type="PROSITE" id="PS51296">
    <property type="entry name" value="RIESKE"/>
    <property type="match status" value="1"/>
</dbReference>
<dbReference type="InterPro" id="IPR001663">
    <property type="entry name" value="Rng_hydr_dOase-A"/>
</dbReference>
<keyword evidence="5" id="KW-0411">Iron-sulfur</keyword>
<feature type="transmembrane region" description="Helical" evidence="6">
    <location>
        <begin position="7"/>
        <end position="30"/>
    </location>
</feature>
<keyword evidence="4" id="KW-0408">Iron</keyword>
<evidence type="ECO:0000256" key="2">
    <source>
        <dbReference type="ARBA" id="ARBA00022723"/>
    </source>
</evidence>
<dbReference type="PRINTS" id="PR00090">
    <property type="entry name" value="RNGDIOXGNASE"/>
</dbReference>
<dbReference type="InterPro" id="IPR036922">
    <property type="entry name" value="Rieske_2Fe-2S_sf"/>
</dbReference>
<dbReference type="OrthoDB" id="426882at2759"/>
<dbReference type="PANTHER" id="PTHR43756">
    <property type="entry name" value="CHOLINE MONOOXYGENASE, CHLOROPLASTIC"/>
    <property type="match status" value="1"/>
</dbReference>
<dbReference type="Gene3D" id="2.102.10.10">
    <property type="entry name" value="Rieske [2Fe-2S] iron-sulphur domain"/>
    <property type="match status" value="1"/>
</dbReference>
<protein>
    <recommendedName>
        <fullName evidence="7">Rieske domain-containing protein</fullName>
    </recommendedName>
</protein>
<dbReference type="PANTHER" id="PTHR43756:SF6">
    <property type="entry name" value="CLUSTER-BINDING PROTEIN, PUTATIVE (AFU_ORTHOLOGUE AFUA_6G03920)-RELATED"/>
    <property type="match status" value="1"/>
</dbReference>